<evidence type="ECO:0000313" key="2">
    <source>
        <dbReference type="EMBL" id="GJT64132.1"/>
    </source>
</evidence>
<organism evidence="2 3">
    <name type="scientific">Tanacetum coccineum</name>
    <dbReference type="NCBI Taxonomy" id="301880"/>
    <lineage>
        <taxon>Eukaryota</taxon>
        <taxon>Viridiplantae</taxon>
        <taxon>Streptophyta</taxon>
        <taxon>Embryophyta</taxon>
        <taxon>Tracheophyta</taxon>
        <taxon>Spermatophyta</taxon>
        <taxon>Magnoliopsida</taxon>
        <taxon>eudicotyledons</taxon>
        <taxon>Gunneridae</taxon>
        <taxon>Pentapetalae</taxon>
        <taxon>asterids</taxon>
        <taxon>campanulids</taxon>
        <taxon>Asterales</taxon>
        <taxon>Asteraceae</taxon>
        <taxon>Asteroideae</taxon>
        <taxon>Anthemideae</taxon>
        <taxon>Anthemidinae</taxon>
        <taxon>Tanacetum</taxon>
    </lineage>
</organism>
<keyword evidence="3" id="KW-1185">Reference proteome</keyword>
<protein>
    <submittedName>
        <fullName evidence="2">Uncharacterized protein</fullName>
    </submittedName>
</protein>
<evidence type="ECO:0000256" key="1">
    <source>
        <dbReference type="SAM" id="MobiDB-lite"/>
    </source>
</evidence>
<evidence type="ECO:0000313" key="3">
    <source>
        <dbReference type="Proteomes" id="UP001151760"/>
    </source>
</evidence>
<gene>
    <name evidence="2" type="ORF">Tco_1015612</name>
</gene>
<reference evidence="2" key="1">
    <citation type="journal article" date="2022" name="Int. J. Mol. Sci.">
        <title>Draft Genome of Tanacetum Coccineum: Genomic Comparison of Closely Related Tanacetum-Family Plants.</title>
        <authorList>
            <person name="Yamashiro T."/>
            <person name="Shiraishi A."/>
            <person name="Nakayama K."/>
            <person name="Satake H."/>
        </authorList>
    </citation>
    <scope>NUCLEOTIDE SEQUENCE</scope>
</reference>
<proteinExistence type="predicted"/>
<comment type="caution">
    <text evidence="2">The sequence shown here is derived from an EMBL/GenBank/DDBJ whole genome shotgun (WGS) entry which is preliminary data.</text>
</comment>
<dbReference type="EMBL" id="BQNB010017518">
    <property type="protein sequence ID" value="GJT64132.1"/>
    <property type="molecule type" value="Genomic_DNA"/>
</dbReference>
<reference evidence="2" key="2">
    <citation type="submission" date="2022-01" db="EMBL/GenBank/DDBJ databases">
        <authorList>
            <person name="Yamashiro T."/>
            <person name="Shiraishi A."/>
            <person name="Satake H."/>
            <person name="Nakayama K."/>
        </authorList>
    </citation>
    <scope>NUCLEOTIDE SEQUENCE</scope>
</reference>
<accession>A0ABQ5FNS0</accession>
<sequence>MNTINKALIPSHSTSPSHRSTKRRLKLQKAEELHHKSKGEVTLLTFCINHSYNESNIMGEVDINTLTMELYMALTRGNEAPGVVKPGIGVVTHDAFMLCVFPIILIGAAKRGAHLEKKCPLNEEVNSVKEVNYGEFGRSPPFNSGNEAKYYVGPPGYYTCVDNRPPFCEKRFSLEEFMTKHLEESARRRAEMEE</sequence>
<feature type="region of interest" description="Disordered" evidence="1">
    <location>
        <begin position="1"/>
        <end position="21"/>
    </location>
</feature>
<dbReference type="Proteomes" id="UP001151760">
    <property type="component" value="Unassembled WGS sequence"/>
</dbReference>
<name>A0ABQ5FNS0_9ASTR</name>